<keyword evidence="11" id="KW-1185">Reference proteome</keyword>
<dbReference type="Gene3D" id="3.40.50.300">
    <property type="entry name" value="P-loop containing nucleotide triphosphate hydrolases"/>
    <property type="match status" value="1"/>
</dbReference>
<keyword evidence="3" id="KW-0547">Nucleotide-binding</keyword>
<dbReference type="InterPro" id="IPR027417">
    <property type="entry name" value="P-loop_NTPase"/>
</dbReference>
<evidence type="ECO:0000256" key="7">
    <source>
        <dbReference type="SAM" id="Phobius"/>
    </source>
</evidence>
<gene>
    <name evidence="10" type="ORF">NFI95_13735</name>
</gene>
<dbReference type="SMART" id="SM00382">
    <property type="entry name" value="AAA"/>
    <property type="match status" value="1"/>
</dbReference>
<dbReference type="PROSITE" id="PS00211">
    <property type="entry name" value="ABC_TRANSPORTER_1"/>
    <property type="match status" value="1"/>
</dbReference>
<accession>A0ABT1W9E3</accession>
<dbReference type="InterPro" id="IPR036640">
    <property type="entry name" value="ABC1_TM_sf"/>
</dbReference>
<dbReference type="InterPro" id="IPR017871">
    <property type="entry name" value="ABC_transporter-like_CS"/>
</dbReference>
<dbReference type="InterPro" id="IPR011527">
    <property type="entry name" value="ABC1_TM_dom"/>
</dbReference>
<evidence type="ECO:0000256" key="1">
    <source>
        <dbReference type="ARBA" id="ARBA00004651"/>
    </source>
</evidence>
<dbReference type="InterPro" id="IPR039421">
    <property type="entry name" value="Type_1_exporter"/>
</dbReference>
<feature type="transmembrane region" description="Helical" evidence="7">
    <location>
        <begin position="33"/>
        <end position="54"/>
    </location>
</feature>
<dbReference type="SUPFAM" id="SSF90123">
    <property type="entry name" value="ABC transporter transmembrane region"/>
    <property type="match status" value="1"/>
</dbReference>
<reference evidence="10 11" key="1">
    <citation type="submission" date="2022-06" db="EMBL/GenBank/DDBJ databases">
        <title>Endosaccharibacter gen. nov., sp. nov., endophytic bacteria isolated from sugarcane.</title>
        <authorList>
            <person name="Pitiwittayakul N."/>
            <person name="Yukphan P."/>
            <person name="Charoenyingcharoen P."/>
            <person name="Tanasupawat S."/>
        </authorList>
    </citation>
    <scope>NUCLEOTIDE SEQUENCE [LARGE SCALE GENOMIC DNA]</scope>
    <source>
        <strain evidence="10 11">KSS8</strain>
    </source>
</reference>
<dbReference type="EMBL" id="JAMSKV010000013">
    <property type="protein sequence ID" value="MCQ8279502.1"/>
    <property type="molecule type" value="Genomic_DNA"/>
</dbReference>
<evidence type="ECO:0000256" key="4">
    <source>
        <dbReference type="ARBA" id="ARBA00022840"/>
    </source>
</evidence>
<organism evidence="10 11">
    <name type="scientific">Endosaccharibacter trunci</name>
    <dbReference type="NCBI Taxonomy" id="2812733"/>
    <lineage>
        <taxon>Bacteria</taxon>
        <taxon>Pseudomonadati</taxon>
        <taxon>Pseudomonadota</taxon>
        <taxon>Alphaproteobacteria</taxon>
        <taxon>Acetobacterales</taxon>
        <taxon>Acetobacteraceae</taxon>
        <taxon>Endosaccharibacter</taxon>
    </lineage>
</organism>
<dbReference type="Pfam" id="PF00005">
    <property type="entry name" value="ABC_tran"/>
    <property type="match status" value="1"/>
</dbReference>
<evidence type="ECO:0000259" key="9">
    <source>
        <dbReference type="PROSITE" id="PS50929"/>
    </source>
</evidence>
<keyword evidence="6 7" id="KW-0472">Membrane</keyword>
<feature type="domain" description="ABC transporter" evidence="8">
    <location>
        <begin position="368"/>
        <end position="603"/>
    </location>
</feature>
<evidence type="ECO:0000259" key="8">
    <source>
        <dbReference type="PROSITE" id="PS50893"/>
    </source>
</evidence>
<keyword evidence="5 7" id="KW-1133">Transmembrane helix</keyword>
<evidence type="ECO:0000256" key="3">
    <source>
        <dbReference type="ARBA" id="ARBA00022741"/>
    </source>
</evidence>
<feature type="transmembrane region" description="Helical" evidence="7">
    <location>
        <begin position="281"/>
        <end position="299"/>
    </location>
</feature>
<evidence type="ECO:0000313" key="10">
    <source>
        <dbReference type="EMBL" id="MCQ8279502.1"/>
    </source>
</evidence>
<dbReference type="Pfam" id="PF00664">
    <property type="entry name" value="ABC_membrane"/>
    <property type="match status" value="1"/>
</dbReference>
<keyword evidence="2 7" id="KW-0812">Transmembrane</keyword>
<evidence type="ECO:0000256" key="2">
    <source>
        <dbReference type="ARBA" id="ARBA00022692"/>
    </source>
</evidence>
<dbReference type="Proteomes" id="UP001524587">
    <property type="component" value="Unassembled WGS sequence"/>
</dbReference>
<dbReference type="GO" id="GO:0005524">
    <property type="term" value="F:ATP binding"/>
    <property type="evidence" value="ECO:0007669"/>
    <property type="project" value="UniProtKB-KW"/>
</dbReference>
<dbReference type="InterPro" id="IPR003593">
    <property type="entry name" value="AAA+_ATPase"/>
</dbReference>
<dbReference type="PROSITE" id="PS50893">
    <property type="entry name" value="ABC_TRANSPORTER_2"/>
    <property type="match status" value="1"/>
</dbReference>
<proteinExistence type="predicted"/>
<dbReference type="RefSeq" id="WP_422864990.1">
    <property type="nucleotide sequence ID" value="NZ_JAMSKV010000013.1"/>
</dbReference>
<evidence type="ECO:0000256" key="6">
    <source>
        <dbReference type="ARBA" id="ARBA00023136"/>
    </source>
</evidence>
<keyword evidence="4 10" id="KW-0067">ATP-binding</keyword>
<dbReference type="PANTHER" id="PTHR24221">
    <property type="entry name" value="ATP-BINDING CASSETTE SUB-FAMILY B"/>
    <property type="match status" value="1"/>
</dbReference>
<dbReference type="PROSITE" id="PS50929">
    <property type="entry name" value="ABC_TM1F"/>
    <property type="match status" value="1"/>
</dbReference>
<comment type="caution">
    <text evidence="10">The sequence shown here is derived from an EMBL/GenBank/DDBJ whole genome shotgun (WGS) entry which is preliminary data.</text>
</comment>
<dbReference type="InterPro" id="IPR003439">
    <property type="entry name" value="ABC_transporter-like_ATP-bd"/>
</dbReference>
<dbReference type="SUPFAM" id="SSF52540">
    <property type="entry name" value="P-loop containing nucleoside triphosphate hydrolases"/>
    <property type="match status" value="1"/>
</dbReference>
<feature type="transmembrane region" description="Helical" evidence="7">
    <location>
        <begin position="191"/>
        <end position="213"/>
    </location>
</feature>
<dbReference type="Gene3D" id="1.20.1560.10">
    <property type="entry name" value="ABC transporter type 1, transmembrane domain"/>
    <property type="match status" value="1"/>
</dbReference>
<dbReference type="PANTHER" id="PTHR24221:SF654">
    <property type="entry name" value="ATP-BINDING CASSETTE SUB-FAMILY B MEMBER 6"/>
    <property type="match status" value="1"/>
</dbReference>
<name>A0ABT1W9E3_9PROT</name>
<sequence length="612" mass="66637">MAPVSARPRRSGRAVFIAVLSFLATHWRRRPALVAVVAGGMALATLTDVLTPILSGRLVDDVTRLPPGLLGAGQKRPPEALAALHDALRMLGGLAALGVCSVLGRRIGFIGITRLTVRIMSDIARSAFARVQRFSTDWHANTFAGSTVRRITRGMWAVDQLDDTLLLMLLPSVLVLAGTTVVLAFRWPMMGLILGLGSVGFAALSIGMTLFYVAPSARLANQWDTRVGAALADSVTCNAVVKAFGAEGREDARLDRVLRRWSSRTTRTWLRGTDSGNLQNFALTVLRLSLIAAVLWLWWRGRAGAGDVAYVLTMMFLVQGYLRDIGQQISTVQRSVNEMEEMVALYDQPLGVQDRPGAGAIRIGHGTIRFEHVRFRYEGPARPLYDDLDLLIPAGSRVGLVGPSGSGKTTLTKLLQRLYDVSGGRILIDGQDIAVVTQESLRAQIALVPQEPVLFHRSLAENIAYGRPSASLPEIREAARLANALDFIERLPGGFNTLVGERGVKLSGGERQRIAIARAFLADARVLILDEATSSLDSESEALVQEAMGRLMQDRTVIVIAHRLSTVVSLDRILVFEHGRVVEDGAHEALLEQPDGLYRRLYERQSLGLAAE</sequence>
<feature type="transmembrane region" description="Helical" evidence="7">
    <location>
        <begin position="165"/>
        <end position="185"/>
    </location>
</feature>
<feature type="domain" description="ABC transmembrane type-1" evidence="9">
    <location>
        <begin position="35"/>
        <end position="334"/>
    </location>
</feature>
<comment type="subcellular location">
    <subcellularLocation>
        <location evidence="1">Cell membrane</location>
        <topology evidence="1">Multi-pass membrane protein</topology>
    </subcellularLocation>
</comment>
<evidence type="ECO:0000313" key="11">
    <source>
        <dbReference type="Proteomes" id="UP001524587"/>
    </source>
</evidence>
<evidence type="ECO:0000256" key="5">
    <source>
        <dbReference type="ARBA" id="ARBA00022989"/>
    </source>
</evidence>
<protein>
    <submittedName>
        <fullName evidence="10">ABC transporter ATP-binding protein/permease</fullName>
    </submittedName>
</protein>